<dbReference type="Proteomes" id="UP001295469">
    <property type="component" value="Chromosome C07"/>
</dbReference>
<protein>
    <submittedName>
        <fullName evidence="2">(rape) hypothetical protein</fullName>
    </submittedName>
</protein>
<proteinExistence type="predicted"/>
<evidence type="ECO:0000313" key="2">
    <source>
        <dbReference type="EMBL" id="CAF2003196.1"/>
    </source>
</evidence>
<feature type="transmembrane region" description="Helical" evidence="1">
    <location>
        <begin position="12"/>
        <end position="33"/>
    </location>
</feature>
<evidence type="ECO:0000256" key="1">
    <source>
        <dbReference type="SAM" id="Phobius"/>
    </source>
</evidence>
<dbReference type="AlphaFoldDB" id="A0A816MK86"/>
<sequence>MFKFPEQRSIWPELNSSVFISSMFTVLPVFWYIPFFTT</sequence>
<accession>A0A816MK86</accession>
<reference evidence="2" key="1">
    <citation type="submission" date="2021-01" db="EMBL/GenBank/DDBJ databases">
        <authorList>
            <consortium name="Genoscope - CEA"/>
            <person name="William W."/>
        </authorList>
    </citation>
    <scope>NUCLEOTIDE SEQUENCE</scope>
</reference>
<organism evidence="2">
    <name type="scientific">Brassica napus</name>
    <name type="common">Rape</name>
    <dbReference type="NCBI Taxonomy" id="3708"/>
    <lineage>
        <taxon>Eukaryota</taxon>
        <taxon>Viridiplantae</taxon>
        <taxon>Streptophyta</taxon>
        <taxon>Embryophyta</taxon>
        <taxon>Tracheophyta</taxon>
        <taxon>Spermatophyta</taxon>
        <taxon>Magnoliopsida</taxon>
        <taxon>eudicotyledons</taxon>
        <taxon>Gunneridae</taxon>
        <taxon>Pentapetalae</taxon>
        <taxon>rosids</taxon>
        <taxon>malvids</taxon>
        <taxon>Brassicales</taxon>
        <taxon>Brassicaceae</taxon>
        <taxon>Brassiceae</taxon>
        <taxon>Brassica</taxon>
    </lineage>
</organism>
<name>A0A816MK86_BRANA</name>
<keyword evidence="1" id="KW-1133">Transmembrane helix</keyword>
<gene>
    <name evidence="2" type="ORF">DARMORV10_C07P35150.1</name>
</gene>
<dbReference type="EMBL" id="HG994371">
    <property type="protein sequence ID" value="CAF2003196.1"/>
    <property type="molecule type" value="Genomic_DNA"/>
</dbReference>
<keyword evidence="1" id="KW-0472">Membrane</keyword>
<keyword evidence="1" id="KW-0812">Transmembrane</keyword>